<accession>A0A6M8SN71</accession>
<dbReference type="NCBIfam" id="NF009150">
    <property type="entry name" value="PRK12497.1-3"/>
    <property type="match status" value="1"/>
</dbReference>
<comment type="similarity">
    <text evidence="1 2">Belongs to the UPF0102 family.</text>
</comment>
<dbReference type="Proteomes" id="UP000504844">
    <property type="component" value="Chromosome"/>
</dbReference>
<dbReference type="KEGG" id="dee:HQN60_02045"/>
<dbReference type="EMBL" id="CP054143">
    <property type="protein sequence ID" value="QKJ65618.1"/>
    <property type="molecule type" value="Genomic_DNA"/>
</dbReference>
<gene>
    <name evidence="3" type="ORF">HQN60_02045</name>
</gene>
<evidence type="ECO:0000256" key="1">
    <source>
        <dbReference type="ARBA" id="ARBA00006738"/>
    </source>
</evidence>
<dbReference type="NCBIfam" id="TIGR00252">
    <property type="entry name" value="YraN family protein"/>
    <property type="match status" value="1"/>
</dbReference>
<organism evidence="3 4">
    <name type="scientific">Deefgea piscis</name>
    <dbReference type="NCBI Taxonomy" id="2739061"/>
    <lineage>
        <taxon>Bacteria</taxon>
        <taxon>Pseudomonadati</taxon>
        <taxon>Pseudomonadota</taxon>
        <taxon>Betaproteobacteria</taxon>
        <taxon>Neisseriales</taxon>
        <taxon>Chitinibacteraceae</taxon>
        <taxon>Deefgea</taxon>
    </lineage>
</organism>
<dbReference type="InterPro" id="IPR011335">
    <property type="entry name" value="Restrct_endonuc-II-like"/>
</dbReference>
<dbReference type="GO" id="GO:0003676">
    <property type="term" value="F:nucleic acid binding"/>
    <property type="evidence" value="ECO:0007669"/>
    <property type="project" value="InterPro"/>
</dbReference>
<dbReference type="PANTHER" id="PTHR34039:SF1">
    <property type="entry name" value="UPF0102 PROTEIN YRAN"/>
    <property type="match status" value="1"/>
</dbReference>
<dbReference type="Gene3D" id="3.40.1350.10">
    <property type="match status" value="1"/>
</dbReference>
<dbReference type="Pfam" id="PF02021">
    <property type="entry name" value="UPF0102"/>
    <property type="match status" value="1"/>
</dbReference>
<evidence type="ECO:0000313" key="4">
    <source>
        <dbReference type="Proteomes" id="UP000504844"/>
    </source>
</evidence>
<evidence type="ECO:0000256" key="2">
    <source>
        <dbReference type="HAMAP-Rule" id="MF_00048"/>
    </source>
</evidence>
<dbReference type="InterPro" id="IPR011856">
    <property type="entry name" value="tRNA_endonuc-like_dom_sf"/>
</dbReference>
<dbReference type="CDD" id="cd20736">
    <property type="entry name" value="PoNe_Nuclease"/>
    <property type="match status" value="1"/>
</dbReference>
<dbReference type="AlphaFoldDB" id="A0A6M8SN71"/>
<keyword evidence="4" id="KW-1185">Reference proteome</keyword>
<dbReference type="InterPro" id="IPR003509">
    <property type="entry name" value="UPF0102_YraN-like"/>
</dbReference>
<dbReference type="PANTHER" id="PTHR34039">
    <property type="entry name" value="UPF0102 PROTEIN YRAN"/>
    <property type="match status" value="1"/>
</dbReference>
<sequence>MNSLGQAAEQTALEYLQQQGLRLIARNWSCKLGEIDLIMQDGRTLVFIEVRSRRNSRFGGAAGSINSAKQGKLLRAAQCYLQSMASLPICRFDAICIDNEHLQWLKDCIQAD</sequence>
<evidence type="ECO:0000313" key="3">
    <source>
        <dbReference type="EMBL" id="QKJ65618.1"/>
    </source>
</evidence>
<name>A0A6M8SN71_9NEIS</name>
<dbReference type="HAMAP" id="MF_00048">
    <property type="entry name" value="UPF0102"/>
    <property type="match status" value="1"/>
</dbReference>
<protein>
    <recommendedName>
        <fullName evidence="2">UPF0102 protein HQN60_02045</fullName>
    </recommendedName>
</protein>
<dbReference type="RefSeq" id="WP_173532128.1">
    <property type="nucleotide sequence ID" value="NZ_CP054143.1"/>
</dbReference>
<reference evidence="3 4" key="1">
    <citation type="submission" date="2020-05" db="EMBL/GenBank/DDBJ databases">
        <title>Complete genome sequence of Deefgea sp. D17.</title>
        <authorList>
            <person name="Bae J.-W."/>
            <person name="Han J.E."/>
        </authorList>
    </citation>
    <scope>NUCLEOTIDE SEQUENCE [LARGE SCALE GENOMIC DNA]</scope>
    <source>
        <strain evidence="3 4">D17</strain>
    </source>
</reference>
<proteinExistence type="inferred from homology"/>
<dbReference type="SUPFAM" id="SSF52980">
    <property type="entry name" value="Restriction endonuclease-like"/>
    <property type="match status" value="1"/>
</dbReference>